<accession>A0A915JI61</accession>
<organism evidence="1 2">
    <name type="scientific">Romanomermis culicivorax</name>
    <name type="common">Nematode worm</name>
    <dbReference type="NCBI Taxonomy" id="13658"/>
    <lineage>
        <taxon>Eukaryota</taxon>
        <taxon>Metazoa</taxon>
        <taxon>Ecdysozoa</taxon>
        <taxon>Nematoda</taxon>
        <taxon>Enoplea</taxon>
        <taxon>Dorylaimia</taxon>
        <taxon>Mermithida</taxon>
        <taxon>Mermithoidea</taxon>
        <taxon>Mermithidae</taxon>
        <taxon>Romanomermis</taxon>
    </lineage>
</organism>
<evidence type="ECO:0000313" key="1">
    <source>
        <dbReference type="Proteomes" id="UP000887565"/>
    </source>
</evidence>
<dbReference type="WBParaSite" id="nRc.2.0.1.t25781-RA">
    <property type="protein sequence ID" value="nRc.2.0.1.t25781-RA"/>
    <property type="gene ID" value="nRc.2.0.1.g25781"/>
</dbReference>
<proteinExistence type="predicted"/>
<evidence type="ECO:0000313" key="2">
    <source>
        <dbReference type="WBParaSite" id="nRc.2.0.1.t25781-RA"/>
    </source>
</evidence>
<reference evidence="2" key="1">
    <citation type="submission" date="2022-11" db="UniProtKB">
        <authorList>
            <consortium name="WormBaseParasite"/>
        </authorList>
    </citation>
    <scope>IDENTIFICATION</scope>
</reference>
<protein>
    <submittedName>
        <fullName evidence="2">Uncharacterized protein</fullName>
    </submittedName>
</protein>
<sequence>MPTDYRWTDVSDENEIDRVSDPRIIHMNGSLRILENHSAEIGTAGFADMVFPLDFDATYTIGSNISCDFFLPTMNKDTMKVHVKNYEVFVSESYLIPIVGSLLPQIVIPGGLIELKENMKIRCGSFTLVYTMEN</sequence>
<keyword evidence="1" id="KW-1185">Reference proteome</keyword>
<dbReference type="Proteomes" id="UP000887565">
    <property type="component" value="Unplaced"/>
</dbReference>
<dbReference type="AlphaFoldDB" id="A0A915JI61"/>
<name>A0A915JI61_ROMCU</name>